<protein>
    <submittedName>
        <fullName evidence="2">Uncharacterized protein</fullName>
    </submittedName>
</protein>
<dbReference type="Proteomes" id="UP000030641">
    <property type="component" value="Unassembled WGS sequence"/>
</dbReference>
<feature type="compositionally biased region" description="Basic and acidic residues" evidence="1">
    <location>
        <begin position="968"/>
        <end position="978"/>
    </location>
</feature>
<gene>
    <name evidence="2" type="ORF">AUEXF2481DRAFT_2183</name>
</gene>
<dbReference type="PANTHER" id="PTHR37535">
    <property type="entry name" value="FLUG DOMAIN PROTEIN"/>
    <property type="match status" value="1"/>
</dbReference>
<dbReference type="GO" id="GO:0003677">
    <property type="term" value="F:DNA binding"/>
    <property type="evidence" value="ECO:0007669"/>
    <property type="project" value="InterPro"/>
</dbReference>
<keyword evidence="3" id="KW-1185">Reference proteome</keyword>
<dbReference type="GeneID" id="25362595"/>
<dbReference type="Pfam" id="PF11917">
    <property type="entry name" value="DUF3435"/>
    <property type="match status" value="1"/>
</dbReference>
<dbReference type="PANTHER" id="PTHR37535:SF3">
    <property type="entry name" value="FLUG DOMAIN-CONTAINING PROTEIN"/>
    <property type="match status" value="1"/>
</dbReference>
<feature type="compositionally biased region" description="Polar residues" evidence="1">
    <location>
        <begin position="599"/>
        <end position="610"/>
    </location>
</feature>
<sequence length="1005" mass="114370">MATLPPPRAPRQSAMDFFDSFYEFDDQGQLVLQDLTEEQQTSLENFEITLEESKTFRPGAASTHNKFDRHLIEYRKACVNRLRSQHRIDNNVLQELVDTKFMSTQYDQELFFPSDRKELYSLFNYYLTVMAAVLKPRSNADDRPRLTTLTSRRWSLLHWAKVYLEDPPNSRVLQVRTNAALFYAVQRYGINTTRRNKAYFGRHEVRFLIDYDLAHTDSFDAAESHHLAWTIAMITGVRPGAIGRTQFRKDAYLRWTDIQITRNPAHVQRFNVTITFPYMKGFQDPSAVDTAWNDEGYLRLSIEPPESAENIPLSPAYRLLAIALKRGLLAGYKTYQDLLQGDELNILIKDDHLSDPIFPALGARGLSLDTTKAASSSSFTQYLNLRANAAGFQGITMYAFRRGAASAVDKAAGRSAVRMFMNHNPQSMTFEKSYENANFNLDVAAIAYDAIPQNTGATNVPVLYRAELVMTPEQLASQVEKYIGLHAQTDSPEYHLQRRRLKRQAMAALRQQAVEIHRKTFTLTELKHRVAELKSPSRFMEMITLRAQAMESTKKAALHRGMNDDDAAAEDDELDEEFEHDDDHVVDLEQNLELRLDESSSALVPSSTSKDVPYPRRPAPSPAKPDTLKVNYTANVKTAASFVRGNSQIFRTFTDESQQEWLQLLRGYQDRRFENTGEPYLRVEGVYEKLLRQSELGPPKMRGEIADIHLTLSTDVPSDLDQILTTPYESSLSAFFELMLEGQSLSSGAARQCAECLADDTLKHVERYKWWESLSKLTRHQETKIHAPHQKWIRKTKLSIEIHPEHKASCLDCQNEYARYEDLSNHLTTLVKNGVTETDPHYAQLVADGFFNPNFNYSRRAQSTHDRALRTRDDVVGGRKGKKDVPLSTTRPALLPSAPSEYPTSIVVGPQAYDPSLLAYPEAFRNMPRLTPQSFREDITARGLDGLFVTYVNPVDPANPAGREYKEHLESRSTDHLLDWGVPRQGDTKGKRKAPGAGEPTVHRL</sequence>
<accession>A0A074YK83</accession>
<dbReference type="HOGENOM" id="CLU_324643_0_0_1"/>
<evidence type="ECO:0000256" key="1">
    <source>
        <dbReference type="SAM" id="MobiDB-lite"/>
    </source>
</evidence>
<feature type="region of interest" description="Disordered" evidence="1">
    <location>
        <begin position="597"/>
        <end position="626"/>
    </location>
</feature>
<organism evidence="2 3">
    <name type="scientific">Aureobasidium subglaciale (strain EXF-2481)</name>
    <name type="common">Aureobasidium pullulans var. subglaciale</name>
    <dbReference type="NCBI Taxonomy" id="1043005"/>
    <lineage>
        <taxon>Eukaryota</taxon>
        <taxon>Fungi</taxon>
        <taxon>Dikarya</taxon>
        <taxon>Ascomycota</taxon>
        <taxon>Pezizomycotina</taxon>
        <taxon>Dothideomycetes</taxon>
        <taxon>Dothideomycetidae</taxon>
        <taxon>Dothideales</taxon>
        <taxon>Saccotheciaceae</taxon>
        <taxon>Aureobasidium</taxon>
    </lineage>
</organism>
<dbReference type="SUPFAM" id="SSF56349">
    <property type="entry name" value="DNA breaking-rejoining enzymes"/>
    <property type="match status" value="1"/>
</dbReference>
<dbReference type="InterPro" id="IPR021842">
    <property type="entry name" value="DUF3435"/>
</dbReference>
<feature type="region of interest" description="Disordered" evidence="1">
    <location>
        <begin position="968"/>
        <end position="1005"/>
    </location>
</feature>
<evidence type="ECO:0000313" key="2">
    <source>
        <dbReference type="EMBL" id="KEQ98213.1"/>
    </source>
</evidence>
<proteinExistence type="predicted"/>
<reference evidence="2 3" key="1">
    <citation type="journal article" date="2014" name="BMC Genomics">
        <title>Genome sequencing of four Aureobasidium pullulans varieties: biotechnological potential, stress tolerance, and description of new species.</title>
        <authorList>
            <person name="Gostin Ar C."/>
            <person name="Ohm R.A."/>
            <person name="Kogej T."/>
            <person name="Sonjak S."/>
            <person name="Turk M."/>
            <person name="Zajc J."/>
            <person name="Zalar P."/>
            <person name="Grube M."/>
            <person name="Sun H."/>
            <person name="Han J."/>
            <person name="Sharma A."/>
            <person name="Chiniquy J."/>
            <person name="Ngan C.Y."/>
            <person name="Lipzen A."/>
            <person name="Barry K."/>
            <person name="Grigoriev I.V."/>
            <person name="Gunde-Cimerman N."/>
        </authorList>
    </citation>
    <scope>NUCLEOTIDE SEQUENCE [LARGE SCALE GENOMIC DNA]</scope>
    <source>
        <strain evidence="2 3">EXF-2481</strain>
    </source>
</reference>
<evidence type="ECO:0000313" key="3">
    <source>
        <dbReference type="Proteomes" id="UP000030641"/>
    </source>
</evidence>
<dbReference type="OrthoDB" id="3847937at2759"/>
<name>A0A074YK83_AURSE</name>
<dbReference type="RefSeq" id="XP_013346611.1">
    <property type="nucleotide sequence ID" value="XM_013491157.1"/>
</dbReference>
<dbReference type="AlphaFoldDB" id="A0A074YK83"/>
<dbReference type="InParanoid" id="A0A074YK83"/>
<dbReference type="EMBL" id="KL584752">
    <property type="protein sequence ID" value="KEQ98213.1"/>
    <property type="molecule type" value="Genomic_DNA"/>
</dbReference>
<dbReference type="InterPro" id="IPR011010">
    <property type="entry name" value="DNA_brk_join_enz"/>
</dbReference>